<comment type="subunit">
    <text evidence="5">Acetyl-CoA carboxylase is a heterohexamer composed of biotin carboxyl carrier protein (AccB), biotin carboxylase (AccC) and two subunits each of ACCase subunit alpha (AccA) and ACCase subunit beta (AccD).</text>
</comment>
<dbReference type="PROSITE" id="PS50980">
    <property type="entry name" value="COA_CT_NTER"/>
    <property type="match status" value="1"/>
</dbReference>
<evidence type="ECO:0000256" key="3">
    <source>
        <dbReference type="ARBA" id="ARBA00022771"/>
    </source>
</evidence>
<dbReference type="GO" id="GO:0005524">
    <property type="term" value="F:ATP binding"/>
    <property type="evidence" value="ECO:0007669"/>
    <property type="project" value="UniProtKB-KW"/>
</dbReference>
<dbReference type="GO" id="GO:0008270">
    <property type="term" value="F:zinc ion binding"/>
    <property type="evidence" value="ECO:0007669"/>
    <property type="project" value="UniProtKB-UniRule"/>
</dbReference>
<dbReference type="NCBIfam" id="TIGR00515">
    <property type="entry name" value="accD"/>
    <property type="match status" value="1"/>
</dbReference>
<comment type="caution">
    <text evidence="5">Lacks conserved residue(s) required for the propagation of feature annotation.</text>
</comment>
<name>A0A1L8MLB2_9STRE</name>
<dbReference type="GO" id="GO:0006633">
    <property type="term" value="P:fatty acid biosynthetic process"/>
    <property type="evidence" value="ECO:0007669"/>
    <property type="project" value="UniProtKB-KW"/>
</dbReference>
<comment type="pathway">
    <text evidence="5">Lipid metabolism; malonyl-CoA biosynthesis; malonyl-CoA from acetyl-CoA: step 1/1.</text>
</comment>
<keyword evidence="5" id="KW-0275">Fatty acid biosynthesis</keyword>
<dbReference type="SUPFAM" id="SSF52096">
    <property type="entry name" value="ClpP/crotonase"/>
    <property type="match status" value="1"/>
</dbReference>
<keyword evidence="3 5" id="KW-0863">Zinc-finger</keyword>
<evidence type="ECO:0000313" key="8">
    <source>
        <dbReference type="Proteomes" id="UP000182015"/>
    </source>
</evidence>
<comment type="similarity">
    <text evidence="5">Belongs to the AccD/PCCB family.</text>
</comment>
<proteinExistence type="inferred from homology"/>
<protein>
    <recommendedName>
        <fullName evidence="5">Acetyl-coenzyme A carboxylase carboxyl transferase subunit beta</fullName>
        <shortName evidence="5">ACCase subunit beta</shortName>
        <shortName evidence="5">Acetyl-CoA carboxylase carboxyltransferase subunit beta</shortName>
        <ecNumber evidence="5">2.1.3.15</ecNumber>
    </recommendedName>
</protein>
<keyword evidence="5" id="KW-0067">ATP-binding</keyword>
<dbReference type="HAMAP" id="MF_01395">
    <property type="entry name" value="AcetylCoA_CT_beta"/>
    <property type="match status" value="1"/>
</dbReference>
<reference evidence="8" key="1">
    <citation type="submission" date="2016-06" db="EMBL/GenBank/DDBJ databases">
        <authorList>
            <person name="de Vries S.P.W."/>
            <person name="Hadjirin N.F."/>
            <person name="Lay E.M."/>
            <person name="Zadoks R.N."/>
            <person name="Peacock S.J."/>
            <person name="Parkhill J."/>
            <person name="Grant A.J."/>
            <person name="Mcdougall S."/>
            <person name="Holmes M.A."/>
        </authorList>
    </citation>
    <scope>NUCLEOTIDE SEQUENCE [LARGE SCALE GENOMIC DNA]</scope>
    <source>
        <strain evidence="8">NZ1587</strain>
    </source>
</reference>
<dbReference type="AlphaFoldDB" id="A0A1L8MLB2"/>
<comment type="function">
    <text evidence="5">Component of the acetyl coenzyme A carboxylase (ACC) complex. Biotin carboxylase (BC) catalyzes the carboxylation of biotin on its carrier protein (BCCP) and then the CO(2) group is transferred by the transcarboxylase to acetyl-CoA to form malonyl-CoA.</text>
</comment>
<organism evidence="7 8">
    <name type="scientific">Streptococcus bovimastitidis</name>
    <dbReference type="NCBI Taxonomy" id="1856638"/>
    <lineage>
        <taxon>Bacteria</taxon>
        <taxon>Bacillati</taxon>
        <taxon>Bacillota</taxon>
        <taxon>Bacilli</taxon>
        <taxon>Lactobacillales</taxon>
        <taxon>Streptococcaceae</taxon>
        <taxon>Streptococcus</taxon>
    </lineage>
</organism>
<keyword evidence="5" id="KW-0276">Fatty acid metabolism</keyword>
<dbReference type="EC" id="2.1.3.15" evidence="5"/>
<dbReference type="GO" id="GO:0003989">
    <property type="term" value="F:acetyl-CoA carboxylase activity"/>
    <property type="evidence" value="ECO:0007669"/>
    <property type="project" value="InterPro"/>
</dbReference>
<dbReference type="InterPro" id="IPR034733">
    <property type="entry name" value="AcCoA_carboxyl_beta"/>
</dbReference>
<dbReference type="Gene3D" id="3.90.226.10">
    <property type="entry name" value="2-enoyl-CoA Hydratase, Chain A, domain 1"/>
    <property type="match status" value="1"/>
</dbReference>
<comment type="cofactor">
    <cofactor evidence="5">
        <name>Zn(2+)</name>
        <dbReference type="ChEBI" id="CHEBI:29105"/>
    </cofactor>
    <text evidence="5">Binds 1 zinc ion per subunit.</text>
</comment>
<dbReference type="InterPro" id="IPR000438">
    <property type="entry name" value="Acetyl_CoA_COase_Trfase_b_su"/>
</dbReference>
<keyword evidence="5" id="KW-0963">Cytoplasm</keyword>
<feature type="domain" description="CoA carboxyltransferase N-terminal" evidence="6">
    <location>
        <begin position="34"/>
        <end position="288"/>
    </location>
</feature>
<dbReference type="Pfam" id="PF01039">
    <property type="entry name" value="Carboxyl_trans"/>
    <property type="match status" value="1"/>
</dbReference>
<dbReference type="RefSeq" id="WP_071793826.1">
    <property type="nucleotide sequence ID" value="NZ_LZDD01000002.1"/>
</dbReference>
<dbReference type="EMBL" id="LZDD01000002">
    <property type="protein sequence ID" value="OJF71570.1"/>
    <property type="molecule type" value="Genomic_DNA"/>
</dbReference>
<dbReference type="GO" id="GO:0009317">
    <property type="term" value="C:acetyl-CoA carboxylase complex"/>
    <property type="evidence" value="ECO:0007669"/>
    <property type="project" value="InterPro"/>
</dbReference>
<dbReference type="UniPathway" id="UPA00655">
    <property type="reaction ID" value="UER00711"/>
</dbReference>
<gene>
    <name evidence="5" type="primary">accD</name>
    <name evidence="7" type="ORF">A9Q68_06190</name>
</gene>
<keyword evidence="8" id="KW-1185">Reference proteome</keyword>
<sequence>MALFSKKDKYIRITPHNSQKSLVSQLVPEVPDELFAKCPACKHSIYQKDLGPAKICPECSYNFRISAQERLTLIVDEGSFQELFDDIECQDPLRFPNYSDKLKKAKEETGLHEAVLTGKAKVKGVPMALAIMDSHFIMASMGTVVGEKITRLIELAIKENLALVIFTASGGARMQEGIMSLMQMAKVSAAVKRHSNAGLFYLTVLTDPTTGGVTASFAMQGDIILAEPQSLVGFAGRRVIETTVRENLPEDFQKAEFLLEHGFVDAIVKRTELRDTIAYLVAFHGGGR</sequence>
<keyword evidence="5" id="KW-0862">Zinc</keyword>
<accession>A0A1L8MLB2</accession>
<dbReference type="PRINTS" id="PR01070">
    <property type="entry name" value="ACCCTRFRASEB"/>
</dbReference>
<dbReference type="PANTHER" id="PTHR42995">
    <property type="entry name" value="ACETYL-COENZYME A CARBOXYLASE CARBOXYL TRANSFERASE SUBUNIT BETA, CHLOROPLASTIC"/>
    <property type="match status" value="1"/>
</dbReference>
<comment type="catalytic activity">
    <reaction evidence="5">
        <text>N(6)-carboxybiotinyl-L-lysyl-[protein] + acetyl-CoA = N(6)-biotinyl-L-lysyl-[protein] + malonyl-CoA</text>
        <dbReference type="Rhea" id="RHEA:54728"/>
        <dbReference type="Rhea" id="RHEA-COMP:10505"/>
        <dbReference type="Rhea" id="RHEA-COMP:10506"/>
        <dbReference type="ChEBI" id="CHEBI:57288"/>
        <dbReference type="ChEBI" id="CHEBI:57384"/>
        <dbReference type="ChEBI" id="CHEBI:83144"/>
        <dbReference type="ChEBI" id="CHEBI:83145"/>
        <dbReference type="EC" id="2.1.3.15"/>
    </reaction>
</comment>
<feature type="binding site" evidence="5">
    <location>
        <position position="59"/>
    </location>
    <ligand>
        <name>Zn(2+)</name>
        <dbReference type="ChEBI" id="CHEBI:29105"/>
    </ligand>
</feature>
<evidence type="ECO:0000256" key="1">
    <source>
        <dbReference type="ARBA" id="ARBA00022516"/>
    </source>
</evidence>
<comment type="caution">
    <text evidence="7">The sequence shown here is derived from an EMBL/GenBank/DDBJ whole genome shotgun (WGS) entry which is preliminary data.</text>
</comment>
<dbReference type="GO" id="GO:0016743">
    <property type="term" value="F:carboxyl- or carbamoyltransferase activity"/>
    <property type="evidence" value="ECO:0007669"/>
    <property type="project" value="UniProtKB-UniRule"/>
</dbReference>
<evidence type="ECO:0000256" key="2">
    <source>
        <dbReference type="ARBA" id="ARBA00022679"/>
    </source>
</evidence>
<keyword evidence="4 5" id="KW-0443">Lipid metabolism</keyword>
<keyword evidence="1 5" id="KW-0444">Lipid biosynthesis</keyword>
<dbReference type="Proteomes" id="UP000182015">
    <property type="component" value="Unassembled WGS sequence"/>
</dbReference>
<dbReference type="InterPro" id="IPR011762">
    <property type="entry name" value="COA_CT_N"/>
</dbReference>
<feature type="binding site" evidence="5">
    <location>
        <position position="56"/>
    </location>
    <ligand>
        <name>Zn(2+)</name>
        <dbReference type="ChEBI" id="CHEBI:29105"/>
    </ligand>
</feature>
<dbReference type="PANTHER" id="PTHR42995:SF5">
    <property type="entry name" value="ACETYL-COENZYME A CARBOXYLASE CARBOXYL TRANSFERASE SUBUNIT BETA, CHLOROPLASTIC"/>
    <property type="match status" value="1"/>
</dbReference>
<feature type="binding site" evidence="5">
    <location>
        <position position="38"/>
    </location>
    <ligand>
        <name>Zn(2+)</name>
        <dbReference type="ChEBI" id="CHEBI:29105"/>
    </ligand>
</feature>
<evidence type="ECO:0000256" key="5">
    <source>
        <dbReference type="HAMAP-Rule" id="MF_01395"/>
    </source>
</evidence>
<dbReference type="STRING" id="1856638.A9Q68_06190"/>
<keyword evidence="5" id="KW-0479">Metal-binding</keyword>
<keyword evidence="2 5" id="KW-0808">Transferase</keyword>
<dbReference type="GO" id="GO:2001295">
    <property type="term" value="P:malonyl-CoA biosynthetic process"/>
    <property type="evidence" value="ECO:0007669"/>
    <property type="project" value="UniProtKB-UniRule"/>
</dbReference>
<comment type="subcellular location">
    <subcellularLocation>
        <location evidence="5">Cytoplasm</location>
    </subcellularLocation>
</comment>
<evidence type="ECO:0000256" key="4">
    <source>
        <dbReference type="ARBA" id="ARBA00023098"/>
    </source>
</evidence>
<evidence type="ECO:0000313" key="7">
    <source>
        <dbReference type="EMBL" id="OJF71570.1"/>
    </source>
</evidence>
<keyword evidence="5" id="KW-0547">Nucleotide-binding</keyword>
<evidence type="ECO:0000259" key="6">
    <source>
        <dbReference type="PROSITE" id="PS50980"/>
    </source>
</evidence>
<feature type="binding site" evidence="5">
    <location>
        <position position="41"/>
    </location>
    <ligand>
        <name>Zn(2+)</name>
        <dbReference type="ChEBI" id="CHEBI:29105"/>
    </ligand>
</feature>
<dbReference type="OrthoDB" id="9772975at2"/>
<dbReference type="InterPro" id="IPR029045">
    <property type="entry name" value="ClpP/crotonase-like_dom_sf"/>
</dbReference>